<dbReference type="Pfam" id="PF20316">
    <property type="entry name" value="DUF6612"/>
    <property type="match status" value="1"/>
</dbReference>
<dbReference type="EMBL" id="DXHX01000062">
    <property type="protein sequence ID" value="HIV74290.1"/>
    <property type="molecule type" value="Genomic_DNA"/>
</dbReference>
<reference evidence="2" key="2">
    <citation type="submission" date="2021-04" db="EMBL/GenBank/DDBJ databases">
        <authorList>
            <person name="Gilroy R."/>
        </authorList>
    </citation>
    <scope>NUCLEOTIDE SEQUENCE</scope>
    <source>
        <strain evidence="2">CHK169-2315</strain>
    </source>
</reference>
<reference evidence="2" key="1">
    <citation type="journal article" date="2021" name="PeerJ">
        <title>Extensive microbial diversity within the chicken gut microbiome revealed by metagenomics and culture.</title>
        <authorList>
            <person name="Gilroy R."/>
            <person name="Ravi A."/>
            <person name="Getino M."/>
            <person name="Pursley I."/>
            <person name="Horton D.L."/>
            <person name="Alikhan N.F."/>
            <person name="Baker D."/>
            <person name="Gharbi K."/>
            <person name="Hall N."/>
            <person name="Watson M."/>
            <person name="Adriaenssens E.M."/>
            <person name="Foster-Nyarko E."/>
            <person name="Jarju S."/>
            <person name="Secka A."/>
            <person name="Antonio M."/>
            <person name="Oren A."/>
            <person name="Chaudhuri R.R."/>
            <person name="La Ragione R."/>
            <person name="Hildebrand F."/>
            <person name="Pallen M.J."/>
        </authorList>
    </citation>
    <scope>NUCLEOTIDE SEQUENCE</scope>
    <source>
        <strain evidence="2">CHK169-2315</strain>
    </source>
</reference>
<accession>A0A9D1TJK3</accession>
<dbReference type="InterPro" id="IPR046720">
    <property type="entry name" value="DUF6612"/>
</dbReference>
<name>A0A9D1TJK3_9BACI</name>
<dbReference type="AlphaFoldDB" id="A0A9D1TJK3"/>
<organism evidence="2 3">
    <name type="scientific">Candidatus Pseudogracilibacillus intestinigallinarum</name>
    <dbReference type="NCBI Taxonomy" id="2838742"/>
    <lineage>
        <taxon>Bacteria</taxon>
        <taxon>Bacillati</taxon>
        <taxon>Bacillota</taxon>
        <taxon>Bacilli</taxon>
        <taxon>Bacillales</taxon>
        <taxon>Bacillaceae</taxon>
        <taxon>Pseudogracilibacillus</taxon>
    </lineage>
</organism>
<evidence type="ECO:0000256" key="1">
    <source>
        <dbReference type="SAM" id="MobiDB-lite"/>
    </source>
</evidence>
<sequence>MVKSIQRLGLIVVSVIMLAACGGLSNEELAEKNKEAMDDAKSMMLEFNEKETNGVSKGTTYLMDKGEQFRIEYENRDSVLYGDKDVLLIQEGSYVEDISANRDNVNVETIIELFVNPLEVFEEMDEDFLEHIEVEEKDDEISIEYIGDEDDENSLIDMGEAYLKITLSDQQNRDFDEIDVSKFALTMDIDAETYLANKVHLKVTYEEQGIENKMNQKYTYKEYDKLDEIEKPELGSSEDIFGSNNPSDDPSEVNSPGEGELDQDVIKGAGEYVEALIYATVYQDEKAFVSSAPESMPEKEAKEHAKLQKESFREIYKSNTKNNMAGLNVTEEQFDLLTDAFLDAISKAEFKVLTSTATDPESVVVTVSINGINNTKVYEDTEKKLEEAVAADEGMSQDDIVSKNLEILTAEYKNVEKIKEPVEVPVNVMIQNGQYMVLLQDEYLMGFVQ</sequence>
<dbReference type="Proteomes" id="UP000823937">
    <property type="component" value="Unassembled WGS sequence"/>
</dbReference>
<comment type="caution">
    <text evidence="2">The sequence shown here is derived from an EMBL/GenBank/DDBJ whole genome shotgun (WGS) entry which is preliminary data.</text>
</comment>
<gene>
    <name evidence="2" type="ORF">H9895_04325</name>
</gene>
<dbReference type="PROSITE" id="PS51257">
    <property type="entry name" value="PROKAR_LIPOPROTEIN"/>
    <property type="match status" value="1"/>
</dbReference>
<evidence type="ECO:0000313" key="2">
    <source>
        <dbReference type="EMBL" id="HIV74290.1"/>
    </source>
</evidence>
<proteinExistence type="predicted"/>
<feature type="region of interest" description="Disordered" evidence="1">
    <location>
        <begin position="235"/>
        <end position="262"/>
    </location>
</feature>
<evidence type="ECO:0000313" key="3">
    <source>
        <dbReference type="Proteomes" id="UP000823937"/>
    </source>
</evidence>
<feature type="compositionally biased region" description="Polar residues" evidence="1">
    <location>
        <begin position="242"/>
        <end position="254"/>
    </location>
</feature>
<protein>
    <submittedName>
        <fullName evidence="2">DUF5105 domain-containing protein</fullName>
    </submittedName>
</protein>